<dbReference type="Proteomes" id="UP000275846">
    <property type="component" value="Unassembled WGS sequence"/>
</dbReference>
<evidence type="ECO:0000256" key="1">
    <source>
        <dbReference type="ARBA" id="ARBA00001947"/>
    </source>
</evidence>
<dbReference type="Pfam" id="PF22249">
    <property type="entry name" value="ERMP1-TM"/>
    <property type="match status" value="1"/>
</dbReference>
<evidence type="ECO:0000256" key="11">
    <source>
        <dbReference type="ARBA" id="ARBA00022989"/>
    </source>
</evidence>
<evidence type="ECO:0000259" key="19">
    <source>
        <dbReference type="Pfam" id="PF22249"/>
    </source>
</evidence>
<sequence length="1072" mass="120865">MLCVLLALIIIVPPASQECSLSNEDSNFGKTNLSFNCDAVRKHLSFVTGLGPRTCGSIANEVYAKDYLITQLRDLERQSKGGPIQGIFNQQIASHSSFKTHSHVTSYTNLYNLLFRLHDTRSNSQKPSRAILVNCHYDTAPGSPGASDAFVSCANSLEVIRVLLKATTVLLQDVIFLFNSAEESILPASHAFVTQHEWAKDVALFINLEGAGAGGKLLVFQSGPGMASSVLIDVYSKATHRPSAEVMAEEIFQFGLIPSDTDFRIFRDYGLIPGLDLAYVADGYSYHTRHDVQERISAACLRLAGDNLLSLIRTMAGDLRIAHLPKLERAPIQSLMPLPDVSPEGGLGSIHDSSSLGRRPDSSRYVYFDVLGSFMLKYPWWLGRILHSAVCLFALSWILLPRRISRFGRDSYSGLVLALLIQTIFTFGSFLFLLSVGYATHLWGCRMTWFTNRYNIFGVFFLPLLTFCTFFHTSFFKIPNARIFMLFPFRTLLKHSLWVDRSRNSPQLSSVPFERDFFQAAVLILNTPLVITLALDSPASYIPALWCGFTLASHWIYLKCASVFGGNPTVKSLSLLFPPLVFFHISSCSVLLDVFIPIFGRSGQLMKPDVTMACILFIVSWPVLLFLADLWHFTSAKSARTMRYLLVNGCITFTVLVHTSQMGFPYAILPDENAHLFRPSQQRVAVFHVNRAFRDDITSPSVTNNDSGIVIIPLDTNEFRYFRHPPSSTLSSNPFILRLQKLMSRGVSDVTEFPELSEYQPFICQRDRPYCGMPLFYPLLHAFNTFFYLPSEPHESRSAEMHVINRTLESKESPVLHRNFSQHVNLTLSVDSFSPHIQLLIRFQPQSIRLVNWSFAPEAGYPQPVPMPSRSPFEKTTSPSAHYFINHFDPSTITSPSGKWPEPWIFWLQFAVSSKSCSDVCKDFVDIALVSQYSDQAVSNGRSEALSGMVARLPKWTVPISWISSYEHWPMGHTILLVQSAAKKPDTRAWTDYETVNQCLEGVCKIYEEQLKRQNPSAPTITYDISQLFEFIDALADLSCLEFHEDSATYVPHNKHWIKENIYLLLRNQAGQ</sequence>
<accession>A0A183TQE2</accession>
<keyword evidence="21" id="KW-1185">Reference proteome</keyword>
<feature type="transmembrane region" description="Helical" evidence="15">
    <location>
        <begin position="412"/>
        <end position="434"/>
    </location>
</feature>
<feature type="transmembrane region" description="Helical" evidence="15">
    <location>
        <begin position="645"/>
        <end position="669"/>
    </location>
</feature>
<keyword evidence="8" id="KW-0378">Hydrolase</keyword>
<dbReference type="GO" id="GO:0006508">
    <property type="term" value="P:proteolysis"/>
    <property type="evidence" value="ECO:0007669"/>
    <property type="project" value="UniProtKB-KW"/>
</dbReference>
<protein>
    <submittedName>
        <fullName evidence="22">Peptidase_M28 domain-containing protein</fullName>
    </submittedName>
</protein>
<keyword evidence="5" id="KW-0645">Protease</keyword>
<evidence type="ECO:0000256" key="6">
    <source>
        <dbReference type="ARBA" id="ARBA00022692"/>
    </source>
</evidence>
<gene>
    <name evidence="20" type="ORF">SSLN_LOCUS18690</name>
</gene>
<dbReference type="Gene3D" id="3.30.2260.10">
    <property type="entry name" value="Enhancer of rudimentary"/>
    <property type="match status" value="1"/>
</dbReference>
<feature type="domain" description="Endoplasmic reticulum metallopeptidase 1-like C-terminal" evidence="18">
    <location>
        <begin position="679"/>
        <end position="969"/>
    </location>
</feature>
<evidence type="ECO:0000256" key="5">
    <source>
        <dbReference type="ARBA" id="ARBA00022670"/>
    </source>
</evidence>
<dbReference type="FunFam" id="3.40.630.10:FF:000008">
    <property type="entry name" value="Endoplasmic reticulum metallopeptidase 1"/>
    <property type="match status" value="1"/>
</dbReference>
<evidence type="ECO:0000313" key="22">
    <source>
        <dbReference type="WBParaSite" id="SSLN_0001939701-mRNA-1"/>
    </source>
</evidence>
<dbReference type="SUPFAM" id="SSF143875">
    <property type="entry name" value="ERH-like"/>
    <property type="match status" value="1"/>
</dbReference>
<evidence type="ECO:0000313" key="21">
    <source>
        <dbReference type="Proteomes" id="UP000275846"/>
    </source>
</evidence>
<keyword evidence="6 15" id="KW-0812">Transmembrane</keyword>
<keyword evidence="16" id="KW-0732">Signal</keyword>
<keyword evidence="9" id="KW-0256">Endoplasmic reticulum</keyword>
<keyword evidence="12" id="KW-0482">Metalloprotease</keyword>
<feature type="transmembrane region" description="Helical" evidence="15">
    <location>
        <begin position="378"/>
        <end position="400"/>
    </location>
</feature>
<feature type="transmembrane region" description="Helical" evidence="15">
    <location>
        <begin position="610"/>
        <end position="633"/>
    </location>
</feature>
<evidence type="ECO:0000256" key="3">
    <source>
        <dbReference type="ARBA" id="ARBA00007491"/>
    </source>
</evidence>
<evidence type="ECO:0000256" key="8">
    <source>
        <dbReference type="ARBA" id="ARBA00022801"/>
    </source>
</evidence>
<evidence type="ECO:0000256" key="2">
    <source>
        <dbReference type="ARBA" id="ARBA00004477"/>
    </source>
</evidence>
<feature type="signal peptide" evidence="16">
    <location>
        <begin position="1"/>
        <end position="17"/>
    </location>
</feature>
<proteinExistence type="inferred from homology"/>
<dbReference type="Pfam" id="PF01133">
    <property type="entry name" value="ER"/>
    <property type="match status" value="1"/>
</dbReference>
<evidence type="ECO:0000256" key="15">
    <source>
        <dbReference type="SAM" id="Phobius"/>
    </source>
</evidence>
<evidence type="ECO:0000256" key="13">
    <source>
        <dbReference type="ARBA" id="ARBA00023136"/>
    </source>
</evidence>
<dbReference type="InterPro" id="IPR045175">
    <property type="entry name" value="M28_fam"/>
</dbReference>
<dbReference type="AlphaFoldDB" id="A0A183TQE2"/>
<feature type="transmembrane region" description="Helical" evidence="15">
    <location>
        <begin position="573"/>
        <end position="598"/>
    </location>
</feature>
<organism evidence="22">
    <name type="scientific">Schistocephalus solidus</name>
    <name type="common">Tapeworm</name>
    <dbReference type="NCBI Taxonomy" id="70667"/>
    <lineage>
        <taxon>Eukaryota</taxon>
        <taxon>Metazoa</taxon>
        <taxon>Spiralia</taxon>
        <taxon>Lophotrochozoa</taxon>
        <taxon>Platyhelminthes</taxon>
        <taxon>Cestoda</taxon>
        <taxon>Eucestoda</taxon>
        <taxon>Diphyllobothriidea</taxon>
        <taxon>Diphyllobothriidae</taxon>
        <taxon>Schistocephalus</taxon>
    </lineage>
</organism>
<dbReference type="InterPro" id="IPR035912">
    <property type="entry name" value="EHR_sf"/>
</dbReference>
<comment type="subcellular location">
    <subcellularLocation>
        <location evidence="2">Endoplasmic reticulum membrane</location>
        <topology evidence="2">Multi-pass membrane protein</topology>
    </subcellularLocation>
</comment>
<keyword evidence="14" id="KW-0325">Glycoprotein</keyword>
<dbReference type="Pfam" id="PF04389">
    <property type="entry name" value="Peptidase_M28"/>
    <property type="match status" value="1"/>
</dbReference>
<dbReference type="GO" id="GO:0005789">
    <property type="term" value="C:endoplasmic reticulum membrane"/>
    <property type="evidence" value="ECO:0007669"/>
    <property type="project" value="UniProtKB-SubCell"/>
</dbReference>
<keyword evidence="10" id="KW-0862">Zinc</keyword>
<evidence type="ECO:0000256" key="9">
    <source>
        <dbReference type="ARBA" id="ARBA00022824"/>
    </source>
</evidence>
<evidence type="ECO:0000256" key="10">
    <source>
        <dbReference type="ARBA" id="ARBA00022833"/>
    </source>
</evidence>
<evidence type="ECO:0000313" key="20">
    <source>
        <dbReference type="EMBL" id="VDM05076.1"/>
    </source>
</evidence>
<evidence type="ECO:0000256" key="12">
    <source>
        <dbReference type="ARBA" id="ARBA00023049"/>
    </source>
</evidence>
<dbReference type="GO" id="GO:0046872">
    <property type="term" value="F:metal ion binding"/>
    <property type="evidence" value="ECO:0007669"/>
    <property type="project" value="UniProtKB-KW"/>
</dbReference>
<keyword evidence="11 15" id="KW-1133">Transmembrane helix</keyword>
<feature type="transmembrane region" description="Helical" evidence="15">
    <location>
        <begin position="454"/>
        <end position="476"/>
    </location>
</feature>
<dbReference type="InterPro" id="IPR048024">
    <property type="entry name" value="Fxna-like_M28_dom"/>
</dbReference>
<dbReference type="WBParaSite" id="SSLN_0001939701-mRNA-1">
    <property type="protein sequence ID" value="SSLN_0001939701-mRNA-1"/>
    <property type="gene ID" value="SSLN_0001939701"/>
</dbReference>
<keyword evidence="7" id="KW-0479">Metal-binding</keyword>
<evidence type="ECO:0000259" key="17">
    <source>
        <dbReference type="Pfam" id="PF04389"/>
    </source>
</evidence>
<evidence type="ECO:0000259" key="18">
    <source>
        <dbReference type="Pfam" id="PF22248"/>
    </source>
</evidence>
<dbReference type="EMBL" id="UYSU01045005">
    <property type="protein sequence ID" value="VDM05076.1"/>
    <property type="molecule type" value="Genomic_DNA"/>
</dbReference>
<dbReference type="PROSITE" id="PS01290">
    <property type="entry name" value="ER"/>
    <property type="match status" value="1"/>
</dbReference>
<feature type="domain" description="Endoplasmic reticulum metallopeptidase 1/1-A TM" evidence="19">
    <location>
        <begin position="469"/>
        <end position="646"/>
    </location>
</feature>
<dbReference type="Pfam" id="PF22248">
    <property type="entry name" value="ERMP1_C"/>
    <property type="match status" value="1"/>
</dbReference>
<dbReference type="SUPFAM" id="SSF53187">
    <property type="entry name" value="Zn-dependent exopeptidases"/>
    <property type="match status" value="1"/>
</dbReference>
<dbReference type="InterPro" id="IPR007484">
    <property type="entry name" value="Peptidase_M28"/>
</dbReference>
<feature type="domain" description="Peptidase M28" evidence="17">
    <location>
        <begin position="125"/>
        <end position="311"/>
    </location>
</feature>
<dbReference type="OrthoDB" id="7887808at2759"/>
<feature type="chain" id="PRO_5043141612" evidence="16">
    <location>
        <begin position="18"/>
        <end position="1072"/>
    </location>
</feature>
<evidence type="ECO:0000256" key="16">
    <source>
        <dbReference type="SAM" id="SignalP"/>
    </source>
</evidence>
<dbReference type="PANTHER" id="PTHR12147:SF22">
    <property type="entry name" value="ENDOPLASMIC RETICULUM METALLOPEPTIDASE 1"/>
    <property type="match status" value="1"/>
</dbReference>
<name>A0A183TQE2_SCHSO</name>
<comment type="similarity">
    <text evidence="4">Belongs to the peptidase M28 family.</text>
</comment>
<dbReference type="InterPro" id="IPR053974">
    <property type="entry name" value="ERMP1_1-A_TM"/>
</dbReference>
<dbReference type="PANTHER" id="PTHR12147">
    <property type="entry name" value="METALLOPEPTIDASE M28 FAMILY MEMBER"/>
    <property type="match status" value="1"/>
</dbReference>
<evidence type="ECO:0000256" key="7">
    <source>
        <dbReference type="ARBA" id="ARBA00022723"/>
    </source>
</evidence>
<dbReference type="GO" id="GO:0008235">
    <property type="term" value="F:metalloexopeptidase activity"/>
    <property type="evidence" value="ECO:0007669"/>
    <property type="project" value="InterPro"/>
</dbReference>
<dbReference type="STRING" id="70667.A0A183TQE2"/>
<dbReference type="CDD" id="cd03875">
    <property type="entry name" value="M28_Fxna_like"/>
    <property type="match status" value="1"/>
</dbReference>
<comment type="similarity">
    <text evidence="3">Belongs to the E(R) family.</text>
</comment>
<dbReference type="InterPro" id="IPR053973">
    <property type="entry name" value="ERMP1-like_C"/>
</dbReference>
<dbReference type="Gene3D" id="3.40.630.10">
    <property type="entry name" value="Zn peptidases"/>
    <property type="match status" value="1"/>
</dbReference>
<reference evidence="22" key="1">
    <citation type="submission" date="2016-06" db="UniProtKB">
        <authorList>
            <consortium name="WormBaseParasite"/>
        </authorList>
    </citation>
    <scope>IDENTIFICATION</scope>
</reference>
<comment type="cofactor">
    <cofactor evidence="1">
        <name>Zn(2+)</name>
        <dbReference type="ChEBI" id="CHEBI:29105"/>
    </cofactor>
</comment>
<reference evidence="20 21" key="2">
    <citation type="submission" date="2018-11" db="EMBL/GenBank/DDBJ databases">
        <authorList>
            <consortium name="Pathogen Informatics"/>
        </authorList>
    </citation>
    <scope>NUCLEOTIDE SEQUENCE [LARGE SCALE GENOMIC DNA]</scope>
    <source>
        <strain evidence="20 21">NST_G2</strain>
    </source>
</reference>
<dbReference type="InterPro" id="IPR000781">
    <property type="entry name" value="ERH"/>
</dbReference>
<evidence type="ECO:0000256" key="14">
    <source>
        <dbReference type="ARBA" id="ARBA00023180"/>
    </source>
</evidence>
<evidence type="ECO:0000256" key="4">
    <source>
        <dbReference type="ARBA" id="ARBA00010918"/>
    </source>
</evidence>
<keyword evidence="13 15" id="KW-0472">Membrane</keyword>